<evidence type="ECO:0000256" key="5">
    <source>
        <dbReference type="ARBA" id="ARBA00023136"/>
    </source>
</evidence>
<keyword evidence="11" id="KW-1185">Reference proteome</keyword>
<feature type="transmembrane region" description="Helical" evidence="8">
    <location>
        <begin position="76"/>
        <end position="95"/>
    </location>
</feature>
<feature type="transmembrane region" description="Helical" evidence="8">
    <location>
        <begin position="311"/>
        <end position="330"/>
    </location>
</feature>
<keyword evidence="4" id="KW-0297">G-protein coupled receptor</keyword>
<accession>A0A7J7JGF1</accession>
<dbReference type="Gene3D" id="1.20.1070.10">
    <property type="entry name" value="Rhodopsin 7-helix transmembrane proteins"/>
    <property type="match status" value="1"/>
</dbReference>
<dbReference type="InterPro" id="IPR000276">
    <property type="entry name" value="GPCR_Rhodpsn"/>
</dbReference>
<organism evidence="10 11">
    <name type="scientific">Bugula neritina</name>
    <name type="common">Brown bryozoan</name>
    <name type="synonym">Sertularia neritina</name>
    <dbReference type="NCBI Taxonomy" id="10212"/>
    <lineage>
        <taxon>Eukaryota</taxon>
        <taxon>Metazoa</taxon>
        <taxon>Spiralia</taxon>
        <taxon>Lophotrochozoa</taxon>
        <taxon>Bryozoa</taxon>
        <taxon>Gymnolaemata</taxon>
        <taxon>Cheilostomatida</taxon>
        <taxon>Flustrina</taxon>
        <taxon>Buguloidea</taxon>
        <taxon>Bugulidae</taxon>
        <taxon>Bugula</taxon>
    </lineage>
</organism>
<evidence type="ECO:0000256" key="7">
    <source>
        <dbReference type="ARBA" id="ARBA00023224"/>
    </source>
</evidence>
<gene>
    <name evidence="10" type="ORF">EB796_016303</name>
</gene>
<keyword evidence="5 8" id="KW-0472">Membrane</keyword>
<dbReference type="InterPro" id="IPR017452">
    <property type="entry name" value="GPCR_Rhodpsn_7TM"/>
</dbReference>
<evidence type="ECO:0000313" key="10">
    <source>
        <dbReference type="EMBL" id="KAF6025412.1"/>
    </source>
</evidence>
<feature type="transmembrane region" description="Helical" evidence="8">
    <location>
        <begin position="342"/>
        <end position="369"/>
    </location>
</feature>
<dbReference type="PRINTS" id="PR00237">
    <property type="entry name" value="GPCRRHODOPSN"/>
</dbReference>
<feature type="domain" description="G-protein coupled receptors family 1 profile" evidence="9">
    <location>
        <begin position="55"/>
        <end position="366"/>
    </location>
</feature>
<dbReference type="PANTHER" id="PTHR45695">
    <property type="entry name" value="LEUCOKININ RECEPTOR-RELATED"/>
    <property type="match status" value="1"/>
</dbReference>
<keyword evidence="7" id="KW-0807">Transducer</keyword>
<proteinExistence type="predicted"/>
<evidence type="ECO:0000313" key="11">
    <source>
        <dbReference type="Proteomes" id="UP000593567"/>
    </source>
</evidence>
<feature type="transmembrane region" description="Helical" evidence="8">
    <location>
        <begin position="43"/>
        <end position="64"/>
    </location>
</feature>
<sequence length="590" mass="66164">MAVNVDLTGHNDASLARDKYLDSFDNSTKQSIRIDLEMTAVPVLLGICFLVGITTNGALFYTICKAKKFRNVPNSFLLNIAIANLLMLLICPPMIATSYVLDKRWPFGEIGCKMIYAIPQGALAISMLSLVALSIERYVAFAAPPRHRTSAKNQAFIGNLAIWIIGAICGLPLAIFAYEEISFPVDTNGKEGDKINRCKVFNLDVWPTLAPKAHTVISLVFLFLLPILFCLIFYLSLSCVVCGKKQKENKAAAYDDSTLLKSGSRSNRSGTFTKTTSSNTKTNTLRTVDSRASMPGTLKKSVRKRRTMAKVALFLMVQFTLLWAPTWAHTLRWYFSFEQEDLYWYLIHLIGVVSVYFNAALTPFTVVIFSKSFKHQLGKYFCCCCSCIHCCTCCEKEEKPELPPGSDSDILEKPEPRKRCRAVCCSHSEAEEDSDMNSEPSKGVVDSPSYIQNDASNLYQELPGQSFYDSFTLPVTRPQYDSNARYATINKPRHEAPNSYTLNPSSIMVSTVDHPAYAAASYNEEDLASPYAQQPFYYYDHPEFNGDPQSYQYTSEPLLHAQPPKYSRIFMPSRIPQVEQATSIREIPAI</sequence>
<dbReference type="GO" id="GO:0005886">
    <property type="term" value="C:plasma membrane"/>
    <property type="evidence" value="ECO:0007669"/>
    <property type="project" value="TreeGrafter"/>
</dbReference>
<evidence type="ECO:0000256" key="6">
    <source>
        <dbReference type="ARBA" id="ARBA00023170"/>
    </source>
</evidence>
<feature type="transmembrane region" description="Helical" evidence="8">
    <location>
        <begin position="115"/>
        <end position="135"/>
    </location>
</feature>
<evidence type="ECO:0000256" key="4">
    <source>
        <dbReference type="ARBA" id="ARBA00023040"/>
    </source>
</evidence>
<evidence type="ECO:0000256" key="2">
    <source>
        <dbReference type="ARBA" id="ARBA00022692"/>
    </source>
</evidence>
<evidence type="ECO:0000256" key="1">
    <source>
        <dbReference type="ARBA" id="ARBA00004141"/>
    </source>
</evidence>
<dbReference type="Proteomes" id="UP000593567">
    <property type="component" value="Unassembled WGS sequence"/>
</dbReference>
<keyword evidence="2 8" id="KW-0812">Transmembrane</keyword>
<dbReference type="SUPFAM" id="SSF81321">
    <property type="entry name" value="Family A G protein-coupled receptor-like"/>
    <property type="match status" value="1"/>
</dbReference>
<feature type="transmembrane region" description="Helical" evidence="8">
    <location>
        <begin position="156"/>
        <end position="178"/>
    </location>
</feature>
<keyword evidence="3 8" id="KW-1133">Transmembrane helix</keyword>
<dbReference type="PROSITE" id="PS50262">
    <property type="entry name" value="G_PROTEIN_RECEP_F1_2"/>
    <property type="match status" value="1"/>
</dbReference>
<comment type="caution">
    <text evidence="10">The sequence shown here is derived from an EMBL/GenBank/DDBJ whole genome shotgun (WGS) entry which is preliminary data.</text>
</comment>
<dbReference type="AlphaFoldDB" id="A0A7J7JGF1"/>
<reference evidence="10" key="1">
    <citation type="submission" date="2020-06" db="EMBL/GenBank/DDBJ databases">
        <title>Draft genome of Bugula neritina, a colonial animal packing powerful symbionts and potential medicines.</title>
        <authorList>
            <person name="Rayko M."/>
        </authorList>
    </citation>
    <scope>NUCLEOTIDE SEQUENCE [LARGE SCALE GENOMIC DNA]</scope>
    <source>
        <strain evidence="10">Kwan_BN1</strain>
    </source>
</reference>
<comment type="subcellular location">
    <subcellularLocation>
        <location evidence="1">Membrane</location>
        <topology evidence="1">Multi-pass membrane protein</topology>
    </subcellularLocation>
</comment>
<dbReference type="EMBL" id="VXIV02002463">
    <property type="protein sequence ID" value="KAF6025412.1"/>
    <property type="molecule type" value="Genomic_DNA"/>
</dbReference>
<evidence type="ECO:0000259" key="9">
    <source>
        <dbReference type="PROSITE" id="PS50262"/>
    </source>
</evidence>
<evidence type="ECO:0000256" key="3">
    <source>
        <dbReference type="ARBA" id="ARBA00022989"/>
    </source>
</evidence>
<feature type="transmembrane region" description="Helical" evidence="8">
    <location>
        <begin position="216"/>
        <end position="237"/>
    </location>
</feature>
<name>A0A7J7JGF1_BUGNE</name>
<evidence type="ECO:0000256" key="8">
    <source>
        <dbReference type="SAM" id="Phobius"/>
    </source>
</evidence>
<keyword evidence="6" id="KW-0675">Receptor</keyword>
<protein>
    <submittedName>
        <fullName evidence="10">GPRGRP1</fullName>
    </submittedName>
</protein>
<dbReference type="PANTHER" id="PTHR45695:SF9">
    <property type="entry name" value="LEUCOKININ RECEPTOR"/>
    <property type="match status" value="1"/>
</dbReference>
<dbReference type="Pfam" id="PF00001">
    <property type="entry name" value="7tm_1"/>
    <property type="match status" value="1"/>
</dbReference>
<dbReference type="GO" id="GO:0004930">
    <property type="term" value="F:G protein-coupled receptor activity"/>
    <property type="evidence" value="ECO:0007669"/>
    <property type="project" value="UniProtKB-KW"/>
</dbReference>
<dbReference type="OrthoDB" id="10049706at2759"/>